<protein>
    <submittedName>
        <fullName evidence="1">Uncharacterized protein ORF42</fullName>
    </submittedName>
</protein>
<dbReference type="GeneID" id="10228521"/>
<evidence type="ECO:0000313" key="2">
    <source>
        <dbReference type="Proteomes" id="UP000007502"/>
    </source>
</evidence>
<dbReference type="KEGG" id="vg:10228521"/>
<sequence>MTDEKLVKLLKSALEDSKCKKEVWRKMNGFDILAGYKTVVDGDKLASKIKTIIDLLENN</sequence>
<keyword evidence="2" id="KW-1185">Reference proteome</keyword>
<name>F1D164_9CAUD</name>
<dbReference type="EMBL" id="HQ641347">
    <property type="protein sequence ID" value="ADX87858.1"/>
    <property type="molecule type" value="Genomic_DNA"/>
</dbReference>
<reference evidence="1 2" key="1">
    <citation type="journal article" date="2011" name="MBio">
        <title>Evidence of a dominant lineage of Vibrio cholerae-specific lytic bacteriophages shed by cholera patients over a 10-year period in Dhaka, Bangladesh.</title>
        <authorList>
            <person name="Seed K.D."/>
            <person name="Bodi K.L."/>
            <person name="Kropinski A.M."/>
            <person name="Ackermann H.W."/>
            <person name="Calderwood S.B."/>
            <person name="Qadri F."/>
            <person name="Camilli A."/>
        </authorList>
    </citation>
    <scope>NUCLEOTIDE SEQUENCE [LARGE SCALE GENOMIC DNA]</scope>
</reference>
<accession>F1D164</accession>
<dbReference type="Proteomes" id="UP000007502">
    <property type="component" value="Segment"/>
</dbReference>
<gene>
    <name evidence="1" type="primary">ORF42</name>
</gene>
<dbReference type="RefSeq" id="YP_004250983.1">
    <property type="nucleotide sequence ID" value="NC_015157.1"/>
</dbReference>
<organism evidence="1 2">
    <name type="scientific">Vibrio phage ICP1</name>
    <dbReference type="NCBI Taxonomy" id="979525"/>
    <lineage>
        <taxon>Viruses</taxon>
        <taxon>Duplodnaviria</taxon>
        <taxon>Heunggongvirae</taxon>
        <taxon>Uroviricota</taxon>
        <taxon>Caudoviricetes</taxon>
        <taxon>Mohonavirus</taxon>
        <taxon>Mohonavirus ICP1</taxon>
    </lineage>
</organism>
<evidence type="ECO:0000313" key="1">
    <source>
        <dbReference type="EMBL" id="ADX87858.1"/>
    </source>
</evidence>
<proteinExistence type="predicted"/>